<feature type="compositionally biased region" description="Low complexity" evidence="8">
    <location>
        <begin position="673"/>
        <end position="686"/>
    </location>
</feature>
<feature type="compositionally biased region" description="Basic and acidic residues" evidence="8">
    <location>
        <begin position="513"/>
        <end position="523"/>
    </location>
</feature>
<dbReference type="EMBL" id="JAANIA010002380">
    <property type="protein sequence ID" value="KAG5315404.1"/>
    <property type="molecule type" value="Genomic_DNA"/>
</dbReference>
<comment type="subcellular location">
    <subcellularLocation>
        <location evidence="1 7">Nucleus</location>
    </subcellularLocation>
</comment>
<reference evidence="10" key="1">
    <citation type="submission" date="2020-02" db="EMBL/GenBank/DDBJ databases">
        <title>Relaxed selection underlies rapid genomic changes in the transitions from sociality to social parasitism in ants.</title>
        <authorList>
            <person name="Bi X."/>
        </authorList>
    </citation>
    <scope>NUCLEOTIDE SEQUENCE</scope>
    <source>
        <strain evidence="10">BGI-DK2014c</strain>
        <tissue evidence="10">Whole body</tissue>
    </source>
</reference>
<dbReference type="GO" id="GO:0048468">
    <property type="term" value="P:cell development"/>
    <property type="evidence" value="ECO:0007669"/>
    <property type="project" value="TreeGrafter"/>
</dbReference>
<dbReference type="GO" id="GO:0000981">
    <property type="term" value="F:DNA-binding transcription factor activity, RNA polymerase II-specific"/>
    <property type="evidence" value="ECO:0007669"/>
    <property type="project" value="InterPro"/>
</dbReference>
<dbReference type="PROSITE" id="PS00027">
    <property type="entry name" value="HOMEOBOX_1"/>
    <property type="match status" value="1"/>
</dbReference>
<feature type="region of interest" description="Disordered" evidence="8">
    <location>
        <begin position="758"/>
        <end position="896"/>
    </location>
</feature>
<dbReference type="AlphaFoldDB" id="A0A836F9P8"/>
<feature type="region of interest" description="Disordered" evidence="8">
    <location>
        <begin position="648"/>
        <end position="715"/>
    </location>
</feature>
<feature type="non-terminal residue" evidence="10">
    <location>
        <position position="1"/>
    </location>
</feature>
<feature type="compositionally biased region" description="Low complexity" evidence="8">
    <location>
        <begin position="835"/>
        <end position="858"/>
    </location>
</feature>
<feature type="compositionally biased region" description="Low complexity" evidence="8">
    <location>
        <begin position="288"/>
        <end position="306"/>
    </location>
</feature>
<feature type="compositionally biased region" description="Basic and acidic residues" evidence="8">
    <location>
        <begin position="615"/>
        <end position="625"/>
    </location>
</feature>
<dbReference type="GO" id="GO:0030182">
    <property type="term" value="P:neuron differentiation"/>
    <property type="evidence" value="ECO:0007669"/>
    <property type="project" value="TreeGrafter"/>
</dbReference>
<feature type="compositionally biased region" description="Acidic residues" evidence="8">
    <location>
        <begin position="524"/>
        <end position="534"/>
    </location>
</feature>
<evidence type="ECO:0000256" key="7">
    <source>
        <dbReference type="PROSITE-ProRule" id="PRU00108"/>
    </source>
</evidence>
<comment type="caution">
    <text evidence="10">The sequence shown here is derived from an EMBL/GenBank/DDBJ whole genome shotgun (WGS) entry which is preliminary data.</text>
</comment>
<evidence type="ECO:0000259" key="9">
    <source>
        <dbReference type="PROSITE" id="PS50071"/>
    </source>
</evidence>
<evidence type="ECO:0000256" key="3">
    <source>
        <dbReference type="ARBA" id="ARBA00023125"/>
    </source>
</evidence>
<sequence length="896" mass="95263">MLSELGKILQVDESTVSKRLKGLGMIQNQEHWVAYELKPRDVERRFGTCELLLQRQKRKGFLEKCILLSRTRFDASSGIGNIITVPTQSRSTCPRWSASSAAHAHKVEDSANTPTATRLSLKTGGSNKVHLADAANGNLVLCRAACRATKIVCTDAIKEDKLCCDSNILLNLSTSASRRIPAVSSASTSSEEGTREKLRRRVIKAGEQEVRLTPFSTGEDPSRRRREEDSTMDMSEDCWDHVGLLQEVSAAEPPPPPPASDFLMHHQELLVSGGQPTTATSPAMSGDALSPGALSPSSTATTTTGVGPAGTGGATTPVGGAATGPGCCENGRPMMTDPVTGQTVCSCQYDNAARFALSTYPRLPTATSYSSYPTPTPSTTDQGPYPSIGMDSSAFYSPLGNPYGLKDATGMGMTADMGAAWGTAALQPAATGYYPYDPTLAAYGYGAGYDLAARRKNATRESTATLKAWLNEHKKNPYPTKGEKIMLAIITKMTLTQVSTWFANARRRLKKENKMTWEPKNKTDDDDDAVLTDSEDNKEKDDLASDNRGDRVSEDARRGLDDTEPMRHVKAELLQHEKDLDDEDELDLEDDRRRSEHPFHHTMQHHHHHHQGYGGEDHLKEEGIKSDCSGGGVPIPATKPKIWSLADTAACKTPPPPSHPHHQQYHHLHHQQHYPQRQQQHHVPNQGHHHHSQQPWLGPGGAGGGAGGGGGGGNLGSSFALPSSAGMSPSAAATAPYSGAAARYGGFLSSSSGGQLHYNPNSSSSSSASSSAAAAAGFPEVGTDTPPQTPPNMKVATPNGVIQAPPGGYCPGGNTASAATNGNPNIPYGANHPGSGYLSSSSGSASSASSFNSRLQSSPHKDFSSVGQNSILHQHQTTASLPPTEATTAFKPFYKG</sequence>
<feature type="compositionally biased region" description="Basic and acidic residues" evidence="8">
    <location>
        <begin position="535"/>
        <end position="566"/>
    </location>
</feature>
<feature type="region of interest" description="Disordered" evidence="8">
    <location>
        <begin position="206"/>
        <end position="234"/>
    </location>
</feature>
<dbReference type="GO" id="GO:0045317">
    <property type="term" value="P:equator specification"/>
    <property type="evidence" value="ECO:0007669"/>
    <property type="project" value="UniProtKB-ARBA"/>
</dbReference>
<keyword evidence="11" id="KW-1185">Reference proteome</keyword>
<feature type="compositionally biased region" description="Polar residues" evidence="8">
    <location>
        <begin position="865"/>
        <end position="887"/>
    </location>
</feature>
<feature type="compositionally biased region" description="Gly residues" evidence="8">
    <location>
        <begin position="698"/>
        <end position="715"/>
    </location>
</feature>
<dbReference type="PROSITE" id="PS50071">
    <property type="entry name" value="HOMEOBOX_2"/>
    <property type="match status" value="1"/>
</dbReference>
<feature type="DNA-binding region" description="Homeobox" evidence="7">
    <location>
        <begin position="451"/>
        <end position="513"/>
    </location>
</feature>
<feature type="compositionally biased region" description="Polar residues" evidence="8">
    <location>
        <begin position="814"/>
        <end position="824"/>
    </location>
</feature>
<dbReference type="InterPro" id="IPR009057">
    <property type="entry name" value="Homeodomain-like_sf"/>
</dbReference>
<dbReference type="PANTHER" id="PTHR11211:SF46">
    <property type="entry name" value="HOMEOBOX PROTEIN ARAUCAN-RELATED"/>
    <property type="match status" value="1"/>
</dbReference>
<dbReference type="CDD" id="cd00086">
    <property type="entry name" value="homeodomain"/>
    <property type="match status" value="1"/>
</dbReference>
<feature type="domain" description="Homeobox" evidence="9">
    <location>
        <begin position="449"/>
        <end position="512"/>
    </location>
</feature>
<keyword evidence="4 7" id="KW-0371">Homeobox</keyword>
<comment type="similarity">
    <text evidence="2">Belongs to the TALE/IRO homeobox family.</text>
</comment>
<dbReference type="Pfam" id="PF05920">
    <property type="entry name" value="Homeobox_KN"/>
    <property type="match status" value="1"/>
</dbReference>
<dbReference type="GO" id="GO:0000978">
    <property type="term" value="F:RNA polymerase II cis-regulatory region sequence-specific DNA binding"/>
    <property type="evidence" value="ECO:0007669"/>
    <property type="project" value="TreeGrafter"/>
</dbReference>
<evidence type="ECO:0000256" key="2">
    <source>
        <dbReference type="ARBA" id="ARBA00008446"/>
    </source>
</evidence>
<evidence type="ECO:0000256" key="5">
    <source>
        <dbReference type="ARBA" id="ARBA00023159"/>
    </source>
</evidence>
<dbReference type="GO" id="GO:0042693">
    <property type="term" value="P:muscle cell fate commitment"/>
    <property type="evidence" value="ECO:0007669"/>
    <property type="project" value="UniProtKB-ARBA"/>
</dbReference>
<feature type="region of interest" description="Disordered" evidence="8">
    <location>
        <begin position="600"/>
        <end position="633"/>
    </location>
</feature>
<accession>A0A836F9P8</accession>
<keyword evidence="3 7" id="KW-0238">DNA-binding</keyword>
<evidence type="ECO:0000256" key="8">
    <source>
        <dbReference type="SAM" id="MobiDB-lite"/>
    </source>
</evidence>
<evidence type="ECO:0000313" key="10">
    <source>
        <dbReference type="EMBL" id="KAG5315404.1"/>
    </source>
</evidence>
<feature type="region of interest" description="Disordered" evidence="8">
    <location>
        <begin position="273"/>
        <end position="318"/>
    </location>
</feature>
<dbReference type="SMART" id="SM00548">
    <property type="entry name" value="IRO"/>
    <property type="match status" value="1"/>
</dbReference>
<evidence type="ECO:0000256" key="1">
    <source>
        <dbReference type="ARBA" id="ARBA00004123"/>
    </source>
</evidence>
<feature type="region of interest" description="Disordered" evidence="8">
    <location>
        <begin position="513"/>
        <end position="566"/>
    </location>
</feature>
<feature type="compositionally biased region" description="Basic residues" evidence="8">
    <location>
        <begin position="600"/>
        <end position="611"/>
    </location>
</feature>
<dbReference type="InterPro" id="IPR008422">
    <property type="entry name" value="KN_HD"/>
</dbReference>
<feature type="compositionally biased region" description="Low complexity" evidence="8">
    <location>
        <begin position="762"/>
        <end position="776"/>
    </location>
</feature>
<dbReference type="FunFam" id="1.10.10.60:FF:000003">
    <property type="entry name" value="Iroquois-class homeobox protein IRX"/>
    <property type="match status" value="1"/>
</dbReference>
<dbReference type="GO" id="GO:0005634">
    <property type="term" value="C:nucleus"/>
    <property type="evidence" value="ECO:0007669"/>
    <property type="project" value="UniProtKB-SubCell"/>
</dbReference>
<dbReference type="SUPFAM" id="SSF46689">
    <property type="entry name" value="Homeodomain-like"/>
    <property type="match status" value="1"/>
</dbReference>
<dbReference type="GO" id="GO:0045926">
    <property type="term" value="P:negative regulation of growth"/>
    <property type="evidence" value="ECO:0007669"/>
    <property type="project" value="UniProtKB-ARBA"/>
</dbReference>
<feature type="compositionally biased region" description="Basic residues" evidence="8">
    <location>
        <begin position="659"/>
        <end position="672"/>
    </location>
</feature>
<dbReference type="GO" id="GO:0007474">
    <property type="term" value="P:imaginal disc-derived wing vein specification"/>
    <property type="evidence" value="ECO:0007669"/>
    <property type="project" value="UniProtKB-ARBA"/>
</dbReference>
<dbReference type="Proteomes" id="UP000668214">
    <property type="component" value="Unassembled WGS sequence"/>
</dbReference>
<feature type="compositionally biased region" description="Polar residues" evidence="8">
    <location>
        <begin position="274"/>
        <end position="283"/>
    </location>
</feature>
<keyword evidence="5" id="KW-0010">Activator</keyword>
<feature type="non-terminal residue" evidence="10">
    <location>
        <position position="896"/>
    </location>
</feature>
<gene>
    <name evidence="10" type="primary">Ara</name>
    <name evidence="10" type="ORF">G6Z78_0006242</name>
</gene>
<proteinExistence type="inferred from homology"/>
<keyword evidence="6 7" id="KW-0539">Nucleus</keyword>
<feature type="compositionally biased region" description="Basic and acidic residues" evidence="8">
    <location>
        <begin position="220"/>
        <end position="229"/>
    </location>
</feature>
<dbReference type="InterPro" id="IPR017970">
    <property type="entry name" value="Homeobox_CS"/>
</dbReference>
<dbReference type="PANTHER" id="PTHR11211">
    <property type="entry name" value="IROQUOIS-CLASS HOMEODOMAIN PROTEIN IRX"/>
    <property type="match status" value="1"/>
</dbReference>
<name>A0A836F9P8_9HYME</name>
<evidence type="ECO:0000256" key="4">
    <source>
        <dbReference type="ARBA" id="ARBA00023155"/>
    </source>
</evidence>
<evidence type="ECO:0000313" key="11">
    <source>
        <dbReference type="Proteomes" id="UP000668214"/>
    </source>
</evidence>
<evidence type="ECO:0000256" key="6">
    <source>
        <dbReference type="ARBA" id="ARBA00023242"/>
    </source>
</evidence>
<organism evidence="10 11">
    <name type="scientific">Pseudoatta argentina</name>
    <dbReference type="NCBI Taxonomy" id="621737"/>
    <lineage>
        <taxon>Eukaryota</taxon>
        <taxon>Metazoa</taxon>
        <taxon>Ecdysozoa</taxon>
        <taxon>Arthropoda</taxon>
        <taxon>Hexapoda</taxon>
        <taxon>Insecta</taxon>
        <taxon>Pterygota</taxon>
        <taxon>Neoptera</taxon>
        <taxon>Endopterygota</taxon>
        <taxon>Hymenoptera</taxon>
        <taxon>Apocrita</taxon>
        <taxon>Aculeata</taxon>
        <taxon>Formicoidea</taxon>
        <taxon>Formicidae</taxon>
        <taxon>Myrmicinae</taxon>
        <taxon>Pseudoatta</taxon>
    </lineage>
</organism>
<dbReference type="SMART" id="SM00389">
    <property type="entry name" value="HOX"/>
    <property type="match status" value="1"/>
</dbReference>
<dbReference type="Gene3D" id="1.10.10.60">
    <property type="entry name" value="Homeodomain-like"/>
    <property type="match status" value="1"/>
</dbReference>
<dbReference type="InterPro" id="IPR001356">
    <property type="entry name" value="HD"/>
</dbReference>
<dbReference type="InterPro" id="IPR003893">
    <property type="entry name" value="Iroquois_homeo"/>
</dbReference>
<protein>
    <submittedName>
        <fullName evidence="10">ARA protein</fullName>
    </submittedName>
</protein>